<dbReference type="STRING" id="1121393.SAMN02745216_02463"/>
<dbReference type="Gene3D" id="3.40.190.10">
    <property type="entry name" value="Periplasmic binding protein-like II"/>
    <property type="match status" value="1"/>
</dbReference>
<keyword evidence="3" id="KW-1185">Reference proteome</keyword>
<dbReference type="SUPFAM" id="SSF53850">
    <property type="entry name" value="Periplasmic binding protein-like II"/>
    <property type="match status" value="1"/>
</dbReference>
<sequence>MSRVLGALLILLFLSSVSLADSPVVIANKRVSQDSLSAKSLRTIFLGKERTWKEGGFIYPAALEGGPVHQKFLELYLRKTPAQFSTHWRRIAFTGKPLKINLFKTERQLVDYVAQQEGAIGYIGAETPAANVKQITIVP</sequence>
<evidence type="ECO:0000313" key="3">
    <source>
        <dbReference type="Proteomes" id="UP000183994"/>
    </source>
</evidence>
<feature type="chain" id="PRO_5012477739" description="PBP domain-containing protein" evidence="1">
    <location>
        <begin position="21"/>
        <end position="139"/>
    </location>
</feature>
<proteinExistence type="predicted"/>
<evidence type="ECO:0008006" key="4">
    <source>
        <dbReference type="Google" id="ProtNLM"/>
    </source>
</evidence>
<protein>
    <recommendedName>
        <fullName evidence="4">PBP domain-containing protein</fullName>
    </recommendedName>
</protein>
<dbReference type="Proteomes" id="UP000183994">
    <property type="component" value="Unassembled WGS sequence"/>
</dbReference>
<accession>A0A1M6MW98</accession>
<dbReference type="EMBL" id="FQZU01000013">
    <property type="protein sequence ID" value="SHJ87727.1"/>
    <property type="molecule type" value="Genomic_DNA"/>
</dbReference>
<keyword evidence="1" id="KW-0732">Signal</keyword>
<dbReference type="AlphaFoldDB" id="A0A1M6MW98"/>
<reference evidence="3" key="1">
    <citation type="submission" date="2016-11" db="EMBL/GenBank/DDBJ databases">
        <authorList>
            <person name="Varghese N."/>
            <person name="Submissions S."/>
        </authorList>
    </citation>
    <scope>NUCLEOTIDE SEQUENCE [LARGE SCALE GENOMIC DNA]</scope>
    <source>
        <strain evidence="3">DSM 16219</strain>
    </source>
</reference>
<organism evidence="2 3">
    <name type="scientific">Desulfatibacillum alkenivorans DSM 16219</name>
    <dbReference type="NCBI Taxonomy" id="1121393"/>
    <lineage>
        <taxon>Bacteria</taxon>
        <taxon>Pseudomonadati</taxon>
        <taxon>Thermodesulfobacteriota</taxon>
        <taxon>Desulfobacteria</taxon>
        <taxon>Desulfobacterales</taxon>
        <taxon>Desulfatibacillaceae</taxon>
        <taxon>Desulfatibacillum</taxon>
    </lineage>
</organism>
<dbReference type="OrthoDB" id="5422388at2"/>
<evidence type="ECO:0000256" key="1">
    <source>
        <dbReference type="SAM" id="SignalP"/>
    </source>
</evidence>
<dbReference type="RefSeq" id="WP_139264719.1">
    <property type="nucleotide sequence ID" value="NZ_FQZU01000013.1"/>
</dbReference>
<evidence type="ECO:0000313" key="2">
    <source>
        <dbReference type="EMBL" id="SHJ87727.1"/>
    </source>
</evidence>
<feature type="signal peptide" evidence="1">
    <location>
        <begin position="1"/>
        <end position="20"/>
    </location>
</feature>
<name>A0A1M6MW98_9BACT</name>
<gene>
    <name evidence="2" type="ORF">SAMN02745216_02463</name>
</gene>